<dbReference type="RefSeq" id="WP_188778015.1">
    <property type="nucleotide sequence ID" value="NZ_BMMB01000013.1"/>
</dbReference>
<evidence type="ECO:0000313" key="3">
    <source>
        <dbReference type="Proteomes" id="UP001185028"/>
    </source>
</evidence>
<reference evidence="2 3" key="1">
    <citation type="submission" date="2023-07" db="EMBL/GenBank/DDBJ databases">
        <title>Genomic Encyclopedia of Type Strains, Phase IV (KMG-IV): sequencing the most valuable type-strain genomes for metagenomic binning, comparative biology and taxonomic classification.</title>
        <authorList>
            <person name="Goeker M."/>
        </authorList>
    </citation>
    <scope>NUCLEOTIDE SEQUENCE [LARGE SCALE GENOMIC DNA]</scope>
    <source>
        <strain evidence="2 3">DSM 22170</strain>
    </source>
</reference>
<evidence type="ECO:0000313" key="2">
    <source>
        <dbReference type="EMBL" id="MDR6246211.1"/>
    </source>
</evidence>
<organism evidence="2 3">
    <name type="scientific">Paenibacillus hunanensis</name>
    <dbReference type="NCBI Taxonomy" id="539262"/>
    <lineage>
        <taxon>Bacteria</taxon>
        <taxon>Bacillati</taxon>
        <taxon>Bacillota</taxon>
        <taxon>Bacilli</taxon>
        <taxon>Bacillales</taxon>
        <taxon>Paenibacillaceae</taxon>
        <taxon>Paenibacillus</taxon>
    </lineage>
</organism>
<comment type="caution">
    <text evidence="2">The sequence shown here is derived from an EMBL/GenBank/DDBJ whole genome shotgun (WGS) entry which is preliminary data.</text>
</comment>
<proteinExistence type="predicted"/>
<feature type="signal peptide" evidence="1">
    <location>
        <begin position="1"/>
        <end position="27"/>
    </location>
</feature>
<evidence type="ECO:0000256" key="1">
    <source>
        <dbReference type="SAM" id="SignalP"/>
    </source>
</evidence>
<protein>
    <submittedName>
        <fullName evidence="2">Uncharacterized protein</fullName>
    </submittedName>
</protein>
<feature type="chain" id="PRO_5045095557" evidence="1">
    <location>
        <begin position="28"/>
        <end position="158"/>
    </location>
</feature>
<keyword evidence="1" id="KW-0732">Signal</keyword>
<dbReference type="EMBL" id="JAVDQH010000024">
    <property type="protein sequence ID" value="MDR6246211.1"/>
    <property type="molecule type" value="Genomic_DNA"/>
</dbReference>
<sequence length="158" mass="16937">MNVSRSFLVAISATLITTILISSQALNKQSATAPPTSASIISSISHDGRMTPNDTQVALTRSSITRSGGNFVVPANYGWLKVWVYNTGNSELTVTVRKANRTTNYLYYKIPPKKQMVIPNNGKATGTGLHIINFSSANGVLSGDFSVVMADNPKKSQS</sequence>
<dbReference type="Proteomes" id="UP001185028">
    <property type="component" value="Unassembled WGS sequence"/>
</dbReference>
<keyword evidence="3" id="KW-1185">Reference proteome</keyword>
<gene>
    <name evidence="2" type="ORF">JOC58_004131</name>
</gene>
<accession>A0ABU1J4S3</accession>
<name>A0ABU1J4S3_9BACL</name>